<dbReference type="OrthoDB" id="1939479at2759"/>
<evidence type="ECO:0000256" key="1">
    <source>
        <dbReference type="ARBA" id="ARBA00005234"/>
    </source>
</evidence>
<evidence type="ECO:0000313" key="8">
    <source>
        <dbReference type="Proteomes" id="UP000031036"/>
    </source>
</evidence>
<dbReference type="EMBL" id="JPKZ01001575">
    <property type="protein sequence ID" value="KHN81216.1"/>
    <property type="molecule type" value="Genomic_DNA"/>
</dbReference>
<accession>A0A0B2VCI0</accession>
<feature type="domain" description="Ubiquitin-like protease family profile" evidence="6">
    <location>
        <begin position="628"/>
        <end position="791"/>
    </location>
</feature>
<feature type="region of interest" description="Disordered" evidence="5">
    <location>
        <begin position="1"/>
        <end position="21"/>
    </location>
</feature>
<sequence>MDSQSPYFAAKRRRLNPADEEEDLFSNENGVTAGWLGQLASFASKMSNFLFRRGGAVSESFSTLSASQSPESFRRKTNIKNRSDGGTLRNASATRKHISLRANGTPAVVTLHESELLTDDEEDDVVDVTPCAIKENTMFHTPSSSLKTSRFESPTCPKEEDIQIVDRNGTAKPRSHWTSDFTPPVVSNKSFSFQKEDTPFEEVPVSSEAYGVCQREEQAALNTTVSIVKRSFEEQMENEVASSSGSLSRSSSVEIIGERIFPKVSTLGAVFGEETIIASSSPSPLPEHSVSRTVSPLYMRPGSSDRIDKWNRRNRSLPWTTRHRLKVPHSFSLNWESPVNRIRKQLGIGTLNGGAFKSVINMEDKERFRRLNSVLEAGGAHFVPSMRSAYARDSRRQKLDGEGVLRRGRAALHALLASATDSVTSSHVSPSNGSPSASTASGRSEEESEVQVLGETREGDSLNASIRNTSRNAQPILNRQLSSHDAVITRKFSGSSVRSDLSERRTPSVTVVWDKQRDESFKAKLESDKSKKELVKQRELSYEQTVQQRNRLAQKFLLEKQLLVESRHDEETTLEEELIRKLTLTGHVFRSRLRKVVEDEFPELSDEADILIKRVWDRKLPLDERISDELTRKDLMTLRGLDWLNDEVINFYMNLICERADMDSSLPKVYAFTTFFYPSLLGKGYQAVRRWTRKVDIFSFDLLLLPVHLGAHWCLAVVDFPKKRVDYYDSMGGENRQCLIAIANYLGDEMNDKKKRRFDLTGWKLVTRDDIPQQMNGSDCGMFTCKFAEFASRRAEISFTQEHMPYYRRRMVYEICRKKLM</sequence>
<dbReference type="SUPFAM" id="SSF54001">
    <property type="entry name" value="Cysteine proteinases"/>
    <property type="match status" value="1"/>
</dbReference>
<dbReference type="Gene3D" id="3.40.395.10">
    <property type="entry name" value="Adenoviral Proteinase, Chain A"/>
    <property type="match status" value="1"/>
</dbReference>
<dbReference type="PANTHER" id="PTHR12606:SF141">
    <property type="entry name" value="GH15225P-RELATED"/>
    <property type="match status" value="1"/>
</dbReference>
<protein>
    <submittedName>
        <fullName evidence="7">Sentrin-specific protease</fullName>
    </submittedName>
</protein>
<evidence type="ECO:0000256" key="2">
    <source>
        <dbReference type="ARBA" id="ARBA00022670"/>
    </source>
</evidence>
<evidence type="ECO:0000256" key="4">
    <source>
        <dbReference type="ARBA" id="ARBA00022807"/>
    </source>
</evidence>
<keyword evidence="2 7" id="KW-0645">Protease</keyword>
<name>A0A0B2VCI0_TOXCA</name>
<dbReference type="InterPro" id="IPR003653">
    <property type="entry name" value="Peptidase_C48_C"/>
</dbReference>
<dbReference type="InterPro" id="IPR038765">
    <property type="entry name" value="Papain-like_cys_pep_sf"/>
</dbReference>
<reference evidence="7 8" key="1">
    <citation type="submission" date="2014-11" db="EMBL/GenBank/DDBJ databases">
        <title>Genetic blueprint of the zoonotic pathogen Toxocara canis.</title>
        <authorList>
            <person name="Zhu X.-Q."/>
            <person name="Korhonen P.K."/>
            <person name="Cai H."/>
            <person name="Young N.D."/>
            <person name="Nejsum P."/>
            <person name="von Samson-Himmelstjerna G."/>
            <person name="Boag P.R."/>
            <person name="Tan P."/>
            <person name="Li Q."/>
            <person name="Min J."/>
            <person name="Yang Y."/>
            <person name="Wang X."/>
            <person name="Fang X."/>
            <person name="Hall R.S."/>
            <person name="Hofmann A."/>
            <person name="Sternberg P.W."/>
            <person name="Jex A.R."/>
            <person name="Gasser R.B."/>
        </authorList>
    </citation>
    <scope>NUCLEOTIDE SEQUENCE [LARGE SCALE GENOMIC DNA]</scope>
    <source>
        <strain evidence="7">PN_DK_2014</strain>
    </source>
</reference>
<dbReference type="GO" id="GO:0016926">
    <property type="term" value="P:protein desumoylation"/>
    <property type="evidence" value="ECO:0007669"/>
    <property type="project" value="TreeGrafter"/>
</dbReference>
<dbReference type="PANTHER" id="PTHR12606">
    <property type="entry name" value="SENTRIN/SUMO-SPECIFIC PROTEASE"/>
    <property type="match status" value="1"/>
</dbReference>
<gene>
    <name evidence="7" type="primary">ulp-1</name>
    <name evidence="7" type="ORF">Tcan_15331</name>
</gene>
<dbReference type="STRING" id="6265.A0A0B2VCI0"/>
<dbReference type="GO" id="GO:0080090">
    <property type="term" value="P:regulation of primary metabolic process"/>
    <property type="evidence" value="ECO:0007669"/>
    <property type="project" value="UniProtKB-ARBA"/>
</dbReference>
<comment type="caution">
    <text evidence="7">The sequence shown here is derived from an EMBL/GenBank/DDBJ whole genome shotgun (WGS) entry which is preliminary data.</text>
</comment>
<feature type="region of interest" description="Disordered" evidence="5">
    <location>
        <begin position="67"/>
        <end position="89"/>
    </location>
</feature>
<keyword evidence="4" id="KW-0788">Thiol protease</keyword>
<organism evidence="7 8">
    <name type="scientific">Toxocara canis</name>
    <name type="common">Canine roundworm</name>
    <dbReference type="NCBI Taxonomy" id="6265"/>
    <lineage>
        <taxon>Eukaryota</taxon>
        <taxon>Metazoa</taxon>
        <taxon>Ecdysozoa</taxon>
        <taxon>Nematoda</taxon>
        <taxon>Chromadorea</taxon>
        <taxon>Rhabditida</taxon>
        <taxon>Spirurina</taxon>
        <taxon>Ascaridomorpha</taxon>
        <taxon>Ascaridoidea</taxon>
        <taxon>Toxocaridae</taxon>
        <taxon>Toxocara</taxon>
    </lineage>
</organism>
<dbReference type="FunFam" id="3.40.395.10:FF:000001">
    <property type="entry name" value="Sentrin-specific protease 1"/>
    <property type="match status" value="1"/>
</dbReference>
<dbReference type="GO" id="GO:0005634">
    <property type="term" value="C:nucleus"/>
    <property type="evidence" value="ECO:0007669"/>
    <property type="project" value="TreeGrafter"/>
</dbReference>
<feature type="compositionally biased region" description="Polar residues" evidence="5">
    <location>
        <begin position="462"/>
        <end position="473"/>
    </location>
</feature>
<evidence type="ECO:0000259" key="6">
    <source>
        <dbReference type="PROSITE" id="PS50600"/>
    </source>
</evidence>
<proteinExistence type="inferred from homology"/>
<dbReference type="GO" id="GO:0006508">
    <property type="term" value="P:proteolysis"/>
    <property type="evidence" value="ECO:0007669"/>
    <property type="project" value="UniProtKB-KW"/>
</dbReference>
<dbReference type="PROSITE" id="PS50600">
    <property type="entry name" value="ULP_PROTEASE"/>
    <property type="match status" value="1"/>
</dbReference>
<dbReference type="GO" id="GO:0016929">
    <property type="term" value="F:deSUMOylase activity"/>
    <property type="evidence" value="ECO:0007669"/>
    <property type="project" value="TreeGrafter"/>
</dbReference>
<dbReference type="Proteomes" id="UP000031036">
    <property type="component" value="Unassembled WGS sequence"/>
</dbReference>
<dbReference type="GO" id="GO:0060255">
    <property type="term" value="P:regulation of macromolecule metabolic process"/>
    <property type="evidence" value="ECO:0007669"/>
    <property type="project" value="UniProtKB-ARBA"/>
</dbReference>
<keyword evidence="3" id="KW-0378">Hydrolase</keyword>
<feature type="region of interest" description="Disordered" evidence="5">
    <location>
        <begin position="421"/>
        <end position="473"/>
    </location>
</feature>
<dbReference type="Pfam" id="PF02902">
    <property type="entry name" value="Peptidase_C48"/>
    <property type="match status" value="1"/>
</dbReference>
<evidence type="ECO:0000313" key="7">
    <source>
        <dbReference type="EMBL" id="KHN81216.1"/>
    </source>
</evidence>
<keyword evidence="8" id="KW-1185">Reference proteome</keyword>
<evidence type="ECO:0000256" key="5">
    <source>
        <dbReference type="SAM" id="MobiDB-lite"/>
    </source>
</evidence>
<comment type="similarity">
    <text evidence="1">Belongs to the peptidase C48 family.</text>
</comment>
<dbReference type="AlphaFoldDB" id="A0A0B2VCI0"/>
<evidence type="ECO:0000256" key="3">
    <source>
        <dbReference type="ARBA" id="ARBA00022801"/>
    </source>
</evidence>
<feature type="compositionally biased region" description="Low complexity" evidence="5">
    <location>
        <begin position="421"/>
        <end position="442"/>
    </location>
</feature>